<organism evidence="6 7">
    <name type="scientific">Litorivivens lipolytica</name>
    <dbReference type="NCBI Taxonomy" id="1524264"/>
    <lineage>
        <taxon>Bacteria</taxon>
        <taxon>Pseudomonadati</taxon>
        <taxon>Pseudomonadota</taxon>
        <taxon>Gammaproteobacteria</taxon>
        <taxon>Litorivivens</taxon>
    </lineage>
</organism>
<evidence type="ECO:0000259" key="5">
    <source>
        <dbReference type="Pfam" id="PF01168"/>
    </source>
</evidence>
<evidence type="ECO:0000313" key="6">
    <source>
        <dbReference type="EMBL" id="MBB3048415.1"/>
    </source>
</evidence>
<dbReference type="Pfam" id="PF01168">
    <property type="entry name" value="Ala_racemase_N"/>
    <property type="match status" value="1"/>
</dbReference>
<evidence type="ECO:0000256" key="3">
    <source>
        <dbReference type="PIRSR" id="PIRSR004848-1"/>
    </source>
</evidence>
<dbReference type="Gene3D" id="3.20.20.10">
    <property type="entry name" value="Alanine racemase"/>
    <property type="match status" value="1"/>
</dbReference>
<dbReference type="Proteomes" id="UP000537130">
    <property type="component" value="Unassembled WGS sequence"/>
</dbReference>
<gene>
    <name evidence="6" type="ORF">FHR99_002689</name>
</gene>
<dbReference type="RefSeq" id="WP_183411198.1">
    <property type="nucleotide sequence ID" value="NZ_JACHWY010000003.1"/>
</dbReference>
<dbReference type="GO" id="GO:0030170">
    <property type="term" value="F:pyridoxal phosphate binding"/>
    <property type="evidence" value="ECO:0007669"/>
    <property type="project" value="UniProtKB-UniRule"/>
</dbReference>
<dbReference type="AlphaFoldDB" id="A0A7W4W6P1"/>
<dbReference type="PANTHER" id="PTHR10146:SF14">
    <property type="entry name" value="PYRIDOXAL PHOSPHATE HOMEOSTASIS PROTEIN"/>
    <property type="match status" value="1"/>
</dbReference>
<reference evidence="6 7" key="1">
    <citation type="submission" date="2020-08" db="EMBL/GenBank/DDBJ databases">
        <title>Genomic Encyclopedia of Type Strains, Phase III (KMG-III): the genomes of soil and plant-associated and newly described type strains.</title>
        <authorList>
            <person name="Whitman W."/>
        </authorList>
    </citation>
    <scope>NUCLEOTIDE SEQUENCE [LARGE SCALE GENOMIC DNA]</scope>
    <source>
        <strain evidence="6 7">CECT 8654</strain>
    </source>
</reference>
<comment type="similarity">
    <text evidence="2 4">Belongs to the pyridoxal phosphate-binding protein YggS/PROSC family.</text>
</comment>
<dbReference type="InterPro" id="IPR011078">
    <property type="entry name" value="PyrdxlP_homeostasis"/>
</dbReference>
<comment type="caution">
    <text evidence="6">The sequence shown here is derived from an EMBL/GenBank/DDBJ whole genome shotgun (WGS) entry which is preliminary data.</text>
</comment>
<evidence type="ECO:0000256" key="1">
    <source>
        <dbReference type="ARBA" id="ARBA00022898"/>
    </source>
</evidence>
<dbReference type="InterPro" id="IPR029066">
    <property type="entry name" value="PLP-binding_barrel"/>
</dbReference>
<dbReference type="EMBL" id="JACHWY010000003">
    <property type="protein sequence ID" value="MBB3048415.1"/>
    <property type="molecule type" value="Genomic_DNA"/>
</dbReference>
<proteinExistence type="inferred from homology"/>
<dbReference type="PIRSF" id="PIRSF004848">
    <property type="entry name" value="YBL036c_PLPDEIII"/>
    <property type="match status" value="1"/>
</dbReference>
<sequence length="230" mass="25278">MIDEASIKGNIAELLERIRTCAQESGRSPHSVKLMAVSKTRPASAIRAALAGGLSDIGENYIQEARAKQEELSSEAICWHCIGPIQSNKSRTVAEHFDWVHTVDRLKLAKRLSQQRPPELPPLNICLQVNIDREPQKAGVAPEQLAELAEAVSSLPNLRLRGLMAIPAARSELAEQRAVFAEVRQCFEQLAKQHTYMDTLSMGMSRDFPAAIAEGATIVRIGTEIFGARD</sequence>
<evidence type="ECO:0000256" key="4">
    <source>
        <dbReference type="RuleBase" id="RU004514"/>
    </source>
</evidence>
<evidence type="ECO:0000256" key="2">
    <source>
        <dbReference type="HAMAP-Rule" id="MF_02087"/>
    </source>
</evidence>
<feature type="domain" description="Alanine racemase N-terminal" evidence="5">
    <location>
        <begin position="15"/>
        <end position="229"/>
    </location>
</feature>
<accession>A0A7W4W6P1</accession>
<dbReference type="CDD" id="cd06824">
    <property type="entry name" value="PLPDE_III_Yggs_like"/>
    <property type="match status" value="1"/>
</dbReference>
<dbReference type="InterPro" id="IPR001608">
    <property type="entry name" value="Ala_racemase_N"/>
</dbReference>
<dbReference type="FunFam" id="3.20.20.10:FF:000018">
    <property type="entry name" value="Pyridoxal phosphate homeostasis protein"/>
    <property type="match status" value="1"/>
</dbReference>
<dbReference type="PANTHER" id="PTHR10146">
    <property type="entry name" value="PROLINE SYNTHETASE CO-TRANSCRIBED BACTERIAL HOMOLOG PROTEIN"/>
    <property type="match status" value="1"/>
</dbReference>
<keyword evidence="7" id="KW-1185">Reference proteome</keyword>
<dbReference type="HAMAP" id="MF_02087">
    <property type="entry name" value="PLP_homeostasis"/>
    <property type="match status" value="1"/>
</dbReference>
<keyword evidence="1 2" id="KW-0663">Pyridoxal phosphate</keyword>
<dbReference type="NCBIfam" id="TIGR00044">
    <property type="entry name" value="YggS family pyridoxal phosphate-dependent enzyme"/>
    <property type="match status" value="1"/>
</dbReference>
<feature type="modified residue" description="N6-(pyridoxal phosphate)lysine" evidence="2 3">
    <location>
        <position position="39"/>
    </location>
</feature>
<evidence type="ECO:0000313" key="7">
    <source>
        <dbReference type="Proteomes" id="UP000537130"/>
    </source>
</evidence>
<comment type="function">
    <text evidence="2">Pyridoxal 5'-phosphate (PLP)-binding protein, which is involved in PLP homeostasis.</text>
</comment>
<name>A0A7W4W6P1_9GAMM</name>
<dbReference type="SUPFAM" id="SSF51419">
    <property type="entry name" value="PLP-binding barrel"/>
    <property type="match status" value="1"/>
</dbReference>
<comment type="cofactor">
    <cofactor evidence="3">
        <name>pyridoxal 5'-phosphate</name>
        <dbReference type="ChEBI" id="CHEBI:597326"/>
    </cofactor>
</comment>
<protein>
    <recommendedName>
        <fullName evidence="2">Pyridoxal phosphate homeostasis protein</fullName>
        <shortName evidence="2">PLP homeostasis protein</shortName>
    </recommendedName>
</protein>